<dbReference type="Gene3D" id="1.20.1600.10">
    <property type="entry name" value="Outer membrane efflux proteins (OEP)"/>
    <property type="match status" value="1"/>
</dbReference>
<evidence type="ECO:0000256" key="7">
    <source>
        <dbReference type="ARBA" id="ARBA00023237"/>
    </source>
</evidence>
<dbReference type="GO" id="GO:0009279">
    <property type="term" value="C:cell outer membrane"/>
    <property type="evidence" value="ECO:0007669"/>
    <property type="project" value="UniProtKB-SubCell"/>
</dbReference>
<evidence type="ECO:0000313" key="9">
    <source>
        <dbReference type="Proteomes" id="UP000018861"/>
    </source>
</evidence>
<gene>
    <name evidence="8" type="ORF">JCM6292_1573</name>
</gene>
<dbReference type="GO" id="GO:0015288">
    <property type="term" value="F:porin activity"/>
    <property type="evidence" value="ECO:0007669"/>
    <property type="project" value="TreeGrafter"/>
</dbReference>
<comment type="subcellular location">
    <subcellularLocation>
        <location evidence="1">Cell outer membrane</location>
    </subcellularLocation>
</comment>
<dbReference type="InterPro" id="IPR003423">
    <property type="entry name" value="OMP_efflux"/>
</dbReference>
<organism evidence="8 9">
    <name type="scientific">Bacteroides pyogenes JCM 6292</name>
    <dbReference type="NCBI Taxonomy" id="1235809"/>
    <lineage>
        <taxon>Bacteria</taxon>
        <taxon>Pseudomonadati</taxon>
        <taxon>Bacteroidota</taxon>
        <taxon>Bacteroidia</taxon>
        <taxon>Bacteroidales</taxon>
        <taxon>Bacteroidaceae</taxon>
        <taxon>Bacteroides</taxon>
    </lineage>
</organism>
<evidence type="ECO:0000256" key="2">
    <source>
        <dbReference type="ARBA" id="ARBA00007613"/>
    </source>
</evidence>
<comment type="caution">
    <text evidence="8">The sequence shown here is derived from an EMBL/GenBank/DDBJ whole genome shotgun (WGS) entry which is preliminary data.</text>
</comment>
<dbReference type="Proteomes" id="UP000018861">
    <property type="component" value="Unassembled WGS sequence"/>
</dbReference>
<proteinExistence type="inferred from homology"/>
<sequence>MIIFNLTLKGTRNFLRREKAAAAKLFSFVFTALLLSGAGLCYGQEPADRGQVWSLRRCIDYAIEHNLRIRQSANAAEQNKVDVNTAKWARLPNVNGTASQNWSWGRSPSPVDNSYRDINSANTNFSVGANVPLFTGLQLSNQYTLAKLNLAAAIEDLNKAKEDIAINVTSAYLQVLFNMELSKVAKQQVEMSAEQQKRIEGLYEVGKAAAPDVAEAKARVAQDEMTAVQADNAYRLSLLELSQLLELSTPERLVLESPEEELELLPLTQPDDIYAQALAFKPGVKAAEYRLQGSVNRIRIAQSQWYPHLSFGAGLGTNYYTVNGKSEKNFGSQMKNNLNKYVGFSLSIPVFNRFATRNQVRAARLQQANLALELDHTKKALYKEIQQAWYNAVAAEGKYAAGEAAVKANQESFRLVNEKYNQGKATSIEFNEAKLNLTKALSDRLQAKYDYLFRTKILDFYKARPLNETSFLPSDFYSEKLKRMD</sequence>
<evidence type="ECO:0000256" key="6">
    <source>
        <dbReference type="ARBA" id="ARBA00023136"/>
    </source>
</evidence>
<evidence type="ECO:0000256" key="1">
    <source>
        <dbReference type="ARBA" id="ARBA00004442"/>
    </source>
</evidence>
<dbReference type="Pfam" id="PF02321">
    <property type="entry name" value="OEP"/>
    <property type="match status" value="2"/>
</dbReference>
<evidence type="ECO:0000256" key="3">
    <source>
        <dbReference type="ARBA" id="ARBA00022448"/>
    </source>
</evidence>
<dbReference type="PANTHER" id="PTHR30026">
    <property type="entry name" value="OUTER MEMBRANE PROTEIN TOLC"/>
    <property type="match status" value="1"/>
</dbReference>
<keyword evidence="4" id="KW-1134">Transmembrane beta strand</keyword>
<dbReference type="PANTHER" id="PTHR30026:SF20">
    <property type="entry name" value="OUTER MEMBRANE PROTEIN TOLC"/>
    <property type="match status" value="1"/>
</dbReference>
<keyword evidence="7" id="KW-0998">Cell outer membrane</keyword>
<keyword evidence="5" id="KW-0812">Transmembrane</keyword>
<accession>W4P6A0</accession>
<dbReference type="InterPro" id="IPR051906">
    <property type="entry name" value="TolC-like"/>
</dbReference>
<protein>
    <submittedName>
        <fullName evidence="8">Glutamine synthetase type III</fullName>
    </submittedName>
</protein>
<evidence type="ECO:0000313" key="8">
    <source>
        <dbReference type="EMBL" id="GAE15317.1"/>
    </source>
</evidence>
<keyword evidence="6" id="KW-0472">Membrane</keyword>
<reference evidence="8 9" key="1">
    <citation type="journal article" date="2014" name="Genome Announc.">
        <title>Draft Genome Sequences of Three Strains of Bacteroides pyogenes Isolated from a Cat and Swine.</title>
        <authorList>
            <person name="Sakamoto M."/>
            <person name="Oshima K."/>
            <person name="Suda W."/>
            <person name="Kitamura K."/>
            <person name="Iida T."/>
            <person name="Hattori M."/>
            <person name="Ohkuma M."/>
        </authorList>
    </citation>
    <scope>NUCLEOTIDE SEQUENCE [LARGE SCALE GENOMIC DNA]</scope>
    <source>
        <strain evidence="8 9">JCM 6292</strain>
    </source>
</reference>
<name>W4P6A0_9BACE</name>
<dbReference type="GO" id="GO:1990281">
    <property type="term" value="C:efflux pump complex"/>
    <property type="evidence" value="ECO:0007669"/>
    <property type="project" value="TreeGrafter"/>
</dbReference>
<dbReference type="AlphaFoldDB" id="W4P6A0"/>
<dbReference type="EMBL" id="BAIQ01000014">
    <property type="protein sequence ID" value="GAE15317.1"/>
    <property type="molecule type" value="Genomic_DNA"/>
</dbReference>
<comment type="similarity">
    <text evidence="2">Belongs to the outer membrane factor (OMF) (TC 1.B.17) family.</text>
</comment>
<keyword evidence="3" id="KW-0813">Transport</keyword>
<dbReference type="SUPFAM" id="SSF56954">
    <property type="entry name" value="Outer membrane efflux proteins (OEP)"/>
    <property type="match status" value="1"/>
</dbReference>
<dbReference type="GO" id="GO:0015562">
    <property type="term" value="F:efflux transmembrane transporter activity"/>
    <property type="evidence" value="ECO:0007669"/>
    <property type="project" value="InterPro"/>
</dbReference>
<evidence type="ECO:0000256" key="5">
    <source>
        <dbReference type="ARBA" id="ARBA00022692"/>
    </source>
</evidence>
<evidence type="ECO:0000256" key="4">
    <source>
        <dbReference type="ARBA" id="ARBA00022452"/>
    </source>
</evidence>